<evidence type="ECO:0000256" key="1">
    <source>
        <dbReference type="SAM" id="MobiDB-lite"/>
    </source>
</evidence>
<accession>A0ABR2GNM5</accession>
<evidence type="ECO:0000256" key="2">
    <source>
        <dbReference type="SAM" id="Phobius"/>
    </source>
</evidence>
<dbReference type="Proteomes" id="UP001470230">
    <property type="component" value="Unassembled WGS sequence"/>
</dbReference>
<keyword evidence="4" id="KW-1185">Reference proteome</keyword>
<protein>
    <submittedName>
        <fullName evidence="3">Uncharacterized protein</fullName>
    </submittedName>
</protein>
<keyword evidence="2" id="KW-0812">Transmembrane</keyword>
<feature type="transmembrane region" description="Helical" evidence="2">
    <location>
        <begin position="138"/>
        <end position="156"/>
    </location>
</feature>
<keyword evidence="2" id="KW-0472">Membrane</keyword>
<evidence type="ECO:0000313" key="3">
    <source>
        <dbReference type="EMBL" id="KAK8835555.1"/>
    </source>
</evidence>
<feature type="compositionally biased region" description="Polar residues" evidence="1">
    <location>
        <begin position="1"/>
        <end position="25"/>
    </location>
</feature>
<sequence length="178" mass="20151">MFSSESTPIRNASTRSLHNSRNPFTLGSMDDEFSTRSPIFSNKYSEGLPTPDLSPNLFKSPQASIIRSPSYGIASNRFSLNEQDRFVLQTPKANKRDVDLILEGKPTLPPSEPLNTLSYVFPILIIVSFLLLFIVPPFAFIFCFSLVGYAINTYLIKKENKKKMSQAPRFCFPTPKRF</sequence>
<comment type="caution">
    <text evidence="3">The sequence shown here is derived from an EMBL/GenBank/DDBJ whole genome shotgun (WGS) entry which is preliminary data.</text>
</comment>
<organism evidence="3 4">
    <name type="scientific">Tritrichomonas musculus</name>
    <dbReference type="NCBI Taxonomy" id="1915356"/>
    <lineage>
        <taxon>Eukaryota</taxon>
        <taxon>Metamonada</taxon>
        <taxon>Parabasalia</taxon>
        <taxon>Tritrichomonadida</taxon>
        <taxon>Tritrichomonadidae</taxon>
        <taxon>Tritrichomonas</taxon>
    </lineage>
</organism>
<feature type="region of interest" description="Disordered" evidence="1">
    <location>
        <begin position="1"/>
        <end position="30"/>
    </location>
</feature>
<keyword evidence="2" id="KW-1133">Transmembrane helix</keyword>
<evidence type="ECO:0000313" key="4">
    <source>
        <dbReference type="Proteomes" id="UP001470230"/>
    </source>
</evidence>
<reference evidence="3 4" key="1">
    <citation type="submission" date="2024-04" db="EMBL/GenBank/DDBJ databases">
        <title>Tritrichomonas musculus Genome.</title>
        <authorList>
            <person name="Alves-Ferreira E."/>
            <person name="Grigg M."/>
            <person name="Lorenzi H."/>
            <person name="Galac M."/>
        </authorList>
    </citation>
    <scope>NUCLEOTIDE SEQUENCE [LARGE SCALE GENOMIC DNA]</scope>
    <source>
        <strain evidence="3 4">EAF2021</strain>
    </source>
</reference>
<proteinExistence type="predicted"/>
<dbReference type="EMBL" id="JAPFFF010000079">
    <property type="protein sequence ID" value="KAK8835555.1"/>
    <property type="molecule type" value="Genomic_DNA"/>
</dbReference>
<gene>
    <name evidence="3" type="ORF">M9Y10_042441</name>
</gene>
<name>A0ABR2GNM5_9EUKA</name>